<sequence>MSFLRPENSPPESLIPILRGNITLPDEDLSQIQDAVFASEQAISHLAALLTGQCSQLLAEEASQLNERHKSLTQYVSNCRSLLAPIRRLPRDVLEIVFAFVPSSEDHSLNIQRTPWSLTHICYAWRDIVLSTPSLWAKIDIRPPYTLSSMTILDRHLQLSGEYPLDISISYQDSFEEDDRDILRLILQHSTHWKRMQIKLNDLISSNVYAVMRELSTVAGSLPLLEEVSFFSSARRLAGVYTEMLVAAPSLRRAWLLPFNGIRQTPLNTNLTHFSGGVACLEDIQHIMRLPALIECYLKLTDNECLTRTTPLRNDRIQRFSTNTPDILTKLTLPSLEELCLFDPCHNTPSLIAFFVRSSCDLKSLQISHFGYGNAHIPSYHLETLERLTIGACWEDVSMRNSYSTLRQLIIRLPIYARPFQSEIKAVVTCLQNRLGEGWKGRRVTSLRILCGRMDQGLDYLKALRMNELDVLEGEGLQVCVYQEEAGTWLDDWFC</sequence>
<dbReference type="Proteomes" id="UP000219338">
    <property type="component" value="Unassembled WGS sequence"/>
</dbReference>
<accession>A0A284S2P2</accession>
<dbReference type="OMA" id="DRINSAH"/>
<gene>
    <name evidence="1" type="ORF">ARMOST_18737</name>
</gene>
<dbReference type="AlphaFoldDB" id="A0A284S2P2"/>
<evidence type="ECO:0000313" key="2">
    <source>
        <dbReference type="Proteomes" id="UP000219338"/>
    </source>
</evidence>
<reference evidence="2" key="1">
    <citation type="journal article" date="2017" name="Nat. Ecol. Evol.">
        <title>Genome expansion and lineage-specific genetic innovations in the forest pathogenic fungi Armillaria.</title>
        <authorList>
            <person name="Sipos G."/>
            <person name="Prasanna A.N."/>
            <person name="Walter M.C."/>
            <person name="O'Connor E."/>
            <person name="Balint B."/>
            <person name="Krizsan K."/>
            <person name="Kiss B."/>
            <person name="Hess J."/>
            <person name="Varga T."/>
            <person name="Slot J."/>
            <person name="Riley R."/>
            <person name="Boka B."/>
            <person name="Rigling D."/>
            <person name="Barry K."/>
            <person name="Lee J."/>
            <person name="Mihaltcheva S."/>
            <person name="LaButti K."/>
            <person name="Lipzen A."/>
            <person name="Waldron R."/>
            <person name="Moloney N.M."/>
            <person name="Sperisen C."/>
            <person name="Kredics L."/>
            <person name="Vagvoelgyi C."/>
            <person name="Patrignani A."/>
            <person name="Fitzpatrick D."/>
            <person name="Nagy I."/>
            <person name="Doyle S."/>
            <person name="Anderson J.B."/>
            <person name="Grigoriev I.V."/>
            <person name="Gueldener U."/>
            <person name="Muensterkoetter M."/>
            <person name="Nagy L.G."/>
        </authorList>
    </citation>
    <scope>NUCLEOTIDE SEQUENCE [LARGE SCALE GENOMIC DNA]</scope>
    <source>
        <strain evidence="2">C18/9</strain>
    </source>
</reference>
<name>A0A284S2P2_ARMOS</name>
<dbReference type="STRING" id="47428.A0A284S2P2"/>
<dbReference type="OrthoDB" id="2838005at2759"/>
<proteinExistence type="predicted"/>
<organism evidence="1 2">
    <name type="scientific">Armillaria ostoyae</name>
    <name type="common">Armillaria root rot fungus</name>
    <dbReference type="NCBI Taxonomy" id="47428"/>
    <lineage>
        <taxon>Eukaryota</taxon>
        <taxon>Fungi</taxon>
        <taxon>Dikarya</taxon>
        <taxon>Basidiomycota</taxon>
        <taxon>Agaricomycotina</taxon>
        <taxon>Agaricomycetes</taxon>
        <taxon>Agaricomycetidae</taxon>
        <taxon>Agaricales</taxon>
        <taxon>Marasmiineae</taxon>
        <taxon>Physalacriaceae</taxon>
        <taxon>Armillaria</taxon>
    </lineage>
</organism>
<keyword evidence="2" id="KW-1185">Reference proteome</keyword>
<dbReference type="EMBL" id="FUEG01000027">
    <property type="protein sequence ID" value="SJL15249.1"/>
    <property type="molecule type" value="Genomic_DNA"/>
</dbReference>
<evidence type="ECO:0000313" key="1">
    <source>
        <dbReference type="EMBL" id="SJL15249.1"/>
    </source>
</evidence>
<protein>
    <submittedName>
        <fullName evidence="1">Uncharacterized protein</fullName>
    </submittedName>
</protein>